<evidence type="ECO:0000313" key="1">
    <source>
        <dbReference type="EMBL" id="KAL3273858.1"/>
    </source>
</evidence>
<sequence length="175" mass="20251">MTDASKITRNKAARQVILDNVLQLNLFAAETRDKPESYLQFKFRCKNLVKWENEFERIHSNKVSLVSTQEGAPELLIAEQKINNRFLQELSEIQARYHEMFELHEYEAQGAQQINVNLSKINLTCFNGDVRQFPTFFGIFDALINKNDSLVNTKKFHYLLSVLKGEPLALVKCTP</sequence>
<reference evidence="1 2" key="1">
    <citation type="journal article" date="2021" name="BMC Biol.">
        <title>Horizontally acquired antibacterial genes associated with adaptive radiation of ladybird beetles.</title>
        <authorList>
            <person name="Li H.S."/>
            <person name="Tang X.F."/>
            <person name="Huang Y.H."/>
            <person name="Xu Z.Y."/>
            <person name="Chen M.L."/>
            <person name="Du X.Y."/>
            <person name="Qiu B.Y."/>
            <person name="Chen P.T."/>
            <person name="Zhang W."/>
            <person name="Slipinski A."/>
            <person name="Escalona H.E."/>
            <person name="Waterhouse R.M."/>
            <person name="Zwick A."/>
            <person name="Pang H."/>
        </authorList>
    </citation>
    <scope>NUCLEOTIDE SEQUENCE [LARGE SCALE GENOMIC DNA]</scope>
    <source>
        <strain evidence="1">SYSU2018</strain>
    </source>
</reference>
<gene>
    <name evidence="1" type="ORF">HHI36_015284</name>
</gene>
<feature type="non-terminal residue" evidence="1">
    <location>
        <position position="175"/>
    </location>
</feature>
<dbReference type="AlphaFoldDB" id="A0ABD2N586"/>
<accession>A0ABD2N586</accession>
<dbReference type="EMBL" id="JABFTP020000062">
    <property type="protein sequence ID" value="KAL3273858.1"/>
    <property type="molecule type" value="Genomic_DNA"/>
</dbReference>
<dbReference type="Proteomes" id="UP001516400">
    <property type="component" value="Unassembled WGS sequence"/>
</dbReference>
<organism evidence="1 2">
    <name type="scientific">Cryptolaemus montrouzieri</name>
    <dbReference type="NCBI Taxonomy" id="559131"/>
    <lineage>
        <taxon>Eukaryota</taxon>
        <taxon>Metazoa</taxon>
        <taxon>Ecdysozoa</taxon>
        <taxon>Arthropoda</taxon>
        <taxon>Hexapoda</taxon>
        <taxon>Insecta</taxon>
        <taxon>Pterygota</taxon>
        <taxon>Neoptera</taxon>
        <taxon>Endopterygota</taxon>
        <taxon>Coleoptera</taxon>
        <taxon>Polyphaga</taxon>
        <taxon>Cucujiformia</taxon>
        <taxon>Coccinelloidea</taxon>
        <taxon>Coccinellidae</taxon>
        <taxon>Scymninae</taxon>
        <taxon>Scymnini</taxon>
        <taxon>Cryptolaemus</taxon>
    </lineage>
</organism>
<proteinExistence type="predicted"/>
<dbReference type="InterPro" id="IPR005312">
    <property type="entry name" value="DUF1759"/>
</dbReference>
<comment type="caution">
    <text evidence="1">The sequence shown here is derived from an EMBL/GenBank/DDBJ whole genome shotgun (WGS) entry which is preliminary data.</text>
</comment>
<protein>
    <submittedName>
        <fullName evidence="1">Uncharacterized protein</fullName>
    </submittedName>
</protein>
<evidence type="ECO:0000313" key="2">
    <source>
        <dbReference type="Proteomes" id="UP001516400"/>
    </source>
</evidence>
<keyword evidence="2" id="KW-1185">Reference proteome</keyword>
<dbReference type="Pfam" id="PF03564">
    <property type="entry name" value="DUF1759"/>
    <property type="match status" value="1"/>
</dbReference>
<name>A0ABD2N586_9CUCU</name>